<comment type="similarity">
    <text evidence="10">Belongs to the CRISPR-associated endonuclease Cas1 family.</text>
</comment>
<feature type="binding site" evidence="10">
    <location>
        <position position="240"/>
    </location>
    <ligand>
        <name>Mn(2+)</name>
        <dbReference type="ChEBI" id="CHEBI:29035"/>
    </ligand>
</feature>
<evidence type="ECO:0000256" key="8">
    <source>
        <dbReference type="ARBA" id="ARBA00023211"/>
    </source>
</evidence>
<reference evidence="12 13" key="1">
    <citation type="submission" date="2018-05" db="EMBL/GenBank/DDBJ databases">
        <title>Integrated omic analyses show evidence that a Ca. Accumulibacter phosphatis strain performs denitrification under micro-aerobic conditions.</title>
        <authorList>
            <person name="Camejo P.Y."/>
            <person name="Katherine M.D."/>
            <person name="Daniel N.R."/>
        </authorList>
    </citation>
    <scope>NUCLEOTIDE SEQUENCE [LARGE SCALE GENOMIC DNA]</scope>
    <source>
        <strain evidence="12">UW-LDO-IC</strain>
    </source>
</reference>
<evidence type="ECO:0000313" key="13">
    <source>
        <dbReference type="Proteomes" id="UP000253831"/>
    </source>
</evidence>
<proteinExistence type="inferred from homology"/>
<dbReference type="InterPro" id="IPR050646">
    <property type="entry name" value="Cas1"/>
</dbReference>
<name>A0A369XTB7_9PROT</name>
<feature type="region of interest" description="Disordered" evidence="11">
    <location>
        <begin position="312"/>
        <end position="348"/>
    </location>
</feature>
<dbReference type="Pfam" id="PF01867">
    <property type="entry name" value="Cas_Cas1"/>
    <property type="match status" value="1"/>
</dbReference>
<dbReference type="CDD" id="cd09634">
    <property type="entry name" value="Cas1_I-II-III"/>
    <property type="match status" value="1"/>
</dbReference>
<dbReference type="Gene3D" id="1.20.120.920">
    <property type="entry name" value="CRISPR-associated endonuclease Cas1, C-terminal domain"/>
    <property type="match status" value="1"/>
</dbReference>
<protein>
    <recommendedName>
        <fullName evidence="10">CRISPR-associated endonuclease Cas1</fullName>
        <ecNumber evidence="10">3.1.-.-</ecNumber>
    </recommendedName>
</protein>
<comment type="function">
    <text evidence="10">CRISPR (clustered regularly interspaced short palindromic repeat), is an adaptive immune system that provides protection against mobile genetic elements (viruses, transposable elements and conjugative plasmids). CRISPR clusters contain spacers, sequences complementary to antecedent mobile elements, and target invading nucleic acids. CRISPR clusters are transcribed and processed into CRISPR RNA (crRNA). Acts as a dsDNA endonuclease. Involved in the integration of spacer DNA into the CRISPR cassette.</text>
</comment>
<evidence type="ECO:0000256" key="11">
    <source>
        <dbReference type="SAM" id="MobiDB-lite"/>
    </source>
</evidence>
<dbReference type="GO" id="GO:0003677">
    <property type="term" value="F:DNA binding"/>
    <property type="evidence" value="ECO:0007669"/>
    <property type="project" value="UniProtKB-KW"/>
</dbReference>
<dbReference type="GO" id="GO:0004519">
    <property type="term" value="F:endonuclease activity"/>
    <property type="evidence" value="ECO:0007669"/>
    <property type="project" value="UniProtKB-UniRule"/>
</dbReference>
<dbReference type="Gene3D" id="3.100.10.20">
    <property type="entry name" value="CRISPR-associated endonuclease Cas1, N-terminal domain"/>
    <property type="match status" value="1"/>
</dbReference>
<keyword evidence="8 10" id="KW-0464">Manganese</keyword>
<accession>A0A369XTB7</accession>
<evidence type="ECO:0000256" key="1">
    <source>
        <dbReference type="ARBA" id="ARBA00022722"/>
    </source>
</evidence>
<keyword evidence="1 10" id="KW-0540">Nuclease</keyword>
<dbReference type="InterPro" id="IPR042211">
    <property type="entry name" value="CRISPR-assoc_Cas1_N"/>
</dbReference>
<keyword evidence="5 10" id="KW-0460">Magnesium</keyword>
<dbReference type="GO" id="GO:0043571">
    <property type="term" value="P:maintenance of CRISPR repeat elements"/>
    <property type="evidence" value="ECO:0007669"/>
    <property type="project" value="UniProtKB-UniRule"/>
</dbReference>
<feature type="binding site" evidence="10">
    <location>
        <position position="160"/>
    </location>
    <ligand>
        <name>Mn(2+)</name>
        <dbReference type="ChEBI" id="CHEBI:29035"/>
    </ligand>
</feature>
<evidence type="ECO:0000256" key="3">
    <source>
        <dbReference type="ARBA" id="ARBA00022759"/>
    </source>
</evidence>
<comment type="caution">
    <text evidence="12">The sequence shown here is derived from an EMBL/GenBank/DDBJ whole genome shotgun (WGS) entry which is preliminary data.</text>
</comment>
<feature type="binding site" evidence="10">
    <location>
        <position position="225"/>
    </location>
    <ligand>
        <name>Mn(2+)</name>
        <dbReference type="ChEBI" id="CHEBI:29035"/>
    </ligand>
</feature>
<dbReference type="GO" id="GO:0051607">
    <property type="term" value="P:defense response to virus"/>
    <property type="evidence" value="ECO:0007669"/>
    <property type="project" value="UniProtKB-UniRule"/>
</dbReference>
<evidence type="ECO:0000256" key="6">
    <source>
        <dbReference type="ARBA" id="ARBA00023118"/>
    </source>
</evidence>
<comment type="cofactor">
    <cofactor evidence="10">
        <name>Mg(2+)</name>
        <dbReference type="ChEBI" id="CHEBI:18420"/>
    </cofactor>
    <cofactor evidence="10">
        <name>Mn(2+)</name>
        <dbReference type="ChEBI" id="CHEBI:29035"/>
    </cofactor>
</comment>
<evidence type="ECO:0000256" key="2">
    <source>
        <dbReference type="ARBA" id="ARBA00022723"/>
    </source>
</evidence>
<gene>
    <name evidence="10 12" type="primary">cas1</name>
    <name evidence="12" type="ORF">DVS81_09900</name>
</gene>
<evidence type="ECO:0000256" key="4">
    <source>
        <dbReference type="ARBA" id="ARBA00022801"/>
    </source>
</evidence>
<evidence type="ECO:0000256" key="10">
    <source>
        <dbReference type="HAMAP-Rule" id="MF_01470"/>
    </source>
</evidence>
<dbReference type="NCBIfam" id="TIGR00287">
    <property type="entry name" value="cas1"/>
    <property type="match status" value="1"/>
</dbReference>
<evidence type="ECO:0000256" key="5">
    <source>
        <dbReference type="ARBA" id="ARBA00022842"/>
    </source>
</evidence>
<dbReference type="PANTHER" id="PTHR34353">
    <property type="entry name" value="CRISPR-ASSOCIATED ENDONUCLEASE CAS1 1"/>
    <property type="match status" value="1"/>
</dbReference>
<keyword evidence="4 10" id="KW-0378">Hydrolase</keyword>
<dbReference type="AlphaFoldDB" id="A0A369XTB7"/>
<dbReference type="GO" id="GO:0046872">
    <property type="term" value="F:metal ion binding"/>
    <property type="evidence" value="ECO:0007669"/>
    <property type="project" value="UniProtKB-UniRule"/>
</dbReference>
<dbReference type="Proteomes" id="UP000253831">
    <property type="component" value="Unassembled WGS sequence"/>
</dbReference>
<keyword evidence="6 10" id="KW-0051">Antiviral defense</keyword>
<dbReference type="EMBL" id="QPGA01000016">
    <property type="protein sequence ID" value="RDE50638.1"/>
    <property type="molecule type" value="Genomic_DNA"/>
</dbReference>
<dbReference type="PANTHER" id="PTHR34353:SF2">
    <property type="entry name" value="CRISPR-ASSOCIATED ENDONUCLEASE CAS1 1"/>
    <property type="match status" value="1"/>
</dbReference>
<evidence type="ECO:0000313" key="12">
    <source>
        <dbReference type="EMBL" id="RDE50638.1"/>
    </source>
</evidence>
<dbReference type="EC" id="3.1.-.-" evidence="10"/>
<organism evidence="12 13">
    <name type="scientific">Candidatus Accumulibacter meliphilus</name>
    <dbReference type="NCBI Taxonomy" id="2211374"/>
    <lineage>
        <taxon>Bacteria</taxon>
        <taxon>Pseudomonadati</taxon>
        <taxon>Pseudomonadota</taxon>
        <taxon>Betaproteobacteria</taxon>
        <taxon>Candidatus Accumulibacter</taxon>
    </lineage>
</organism>
<dbReference type="HAMAP" id="MF_01470">
    <property type="entry name" value="Cas1"/>
    <property type="match status" value="1"/>
</dbReference>
<dbReference type="GO" id="GO:0016787">
    <property type="term" value="F:hydrolase activity"/>
    <property type="evidence" value="ECO:0007669"/>
    <property type="project" value="UniProtKB-KW"/>
</dbReference>
<evidence type="ECO:0000256" key="7">
    <source>
        <dbReference type="ARBA" id="ARBA00023125"/>
    </source>
</evidence>
<keyword evidence="3 10" id="KW-0255">Endonuclease</keyword>
<comment type="subunit">
    <text evidence="9 10">Homodimer, forms a heterotetramer with a Cas2 homodimer.</text>
</comment>
<sequence length="348" mass="38085">MTSLYVDRRCVTLKADGEALVFYENGERIGTVPLAPLSRVFIRGDVTLSSSLLGKLGERGIGVVVLSGRKALPTMLLGRPHNDAARRVAQYRLSLDANFCLRFSRAIVEAKLRAQADFLTLRRDNEPRSRYLLTLSLRQLASCIGAVDEQHSLASLRGLEGAGAAAYFEGFADLLPERLKFAGRNRRPPRDPVNAVLSLSYTLLHAEAVLALYGAGLDPFVGFYHGLDFGRESLACDLVEPLRVEIDQHTLMLFRSEKLRADDFSQTDGGCLLGKAGRARYYAEWEPLAGRLRKLLTESVSDVAAAITQAGSVDAPPAQRKDTHALLPPLATDGLDTLAEAEDDDFDE</sequence>
<feature type="compositionally biased region" description="Acidic residues" evidence="11">
    <location>
        <begin position="339"/>
        <end position="348"/>
    </location>
</feature>
<dbReference type="InterPro" id="IPR042206">
    <property type="entry name" value="CRISPR-assoc_Cas1_C"/>
</dbReference>
<keyword evidence="2 10" id="KW-0479">Metal-binding</keyword>
<evidence type="ECO:0000256" key="9">
    <source>
        <dbReference type="ARBA" id="ARBA00038592"/>
    </source>
</evidence>
<dbReference type="InterPro" id="IPR002729">
    <property type="entry name" value="CRISPR-assoc_Cas1"/>
</dbReference>
<keyword evidence="7 10" id="KW-0238">DNA-binding</keyword>